<proteinExistence type="predicted"/>
<comment type="caution">
    <text evidence="1">The sequence shown here is derived from an EMBL/GenBank/DDBJ whole genome shotgun (WGS) entry which is preliminary data.</text>
</comment>
<dbReference type="Proteomes" id="UP001139347">
    <property type="component" value="Unassembled WGS sequence"/>
</dbReference>
<gene>
    <name evidence="1" type="ORF">MUG84_26385</name>
</gene>
<sequence>MLLDIERKILRILYNYSSGRRRLPSLEELVIKTGRTKQDIKKALISLEDQMYIIWDDKRLVESIKILQGWEHEEEQLKSKPSINNTDYWTQY</sequence>
<organism evidence="1 2">
    <name type="scientific">Paenibacillus mangrovi</name>
    <dbReference type="NCBI Taxonomy" id="2931978"/>
    <lineage>
        <taxon>Bacteria</taxon>
        <taxon>Bacillati</taxon>
        <taxon>Bacillota</taxon>
        <taxon>Bacilli</taxon>
        <taxon>Bacillales</taxon>
        <taxon>Paenibacillaceae</taxon>
        <taxon>Paenibacillus</taxon>
    </lineage>
</organism>
<protein>
    <submittedName>
        <fullName evidence="1">Uncharacterized protein</fullName>
    </submittedName>
</protein>
<evidence type="ECO:0000313" key="1">
    <source>
        <dbReference type="EMBL" id="MCJ8015200.1"/>
    </source>
</evidence>
<evidence type="ECO:0000313" key="2">
    <source>
        <dbReference type="Proteomes" id="UP001139347"/>
    </source>
</evidence>
<dbReference type="EMBL" id="JALIRP010000021">
    <property type="protein sequence ID" value="MCJ8015200.1"/>
    <property type="molecule type" value="Genomic_DNA"/>
</dbReference>
<dbReference type="AlphaFoldDB" id="A0A9X1WWK6"/>
<name>A0A9X1WWK6_9BACL</name>
<dbReference type="RefSeq" id="WP_244731150.1">
    <property type="nucleotide sequence ID" value="NZ_JALIRP010000021.1"/>
</dbReference>
<keyword evidence="2" id="KW-1185">Reference proteome</keyword>
<accession>A0A9X1WWK6</accession>
<reference evidence="1" key="1">
    <citation type="submission" date="2022-04" db="EMBL/GenBank/DDBJ databases">
        <title>Paenibacillus mangrovi sp. nov., a novel endophytic bacterium isolated from bark of Kandelia candel.</title>
        <authorList>
            <person name="Tuo L."/>
        </authorList>
    </citation>
    <scope>NUCLEOTIDE SEQUENCE</scope>
    <source>
        <strain evidence="1">KQZ6P-2</strain>
    </source>
</reference>